<name>A0AAW8LCE2_ACILW</name>
<dbReference type="Gene3D" id="3.40.50.300">
    <property type="entry name" value="P-loop containing nucleotide triphosphate hydrolases"/>
    <property type="match status" value="1"/>
</dbReference>
<dbReference type="EMBL" id="JAVDSC010000011">
    <property type="protein sequence ID" value="MDR6630310.1"/>
    <property type="molecule type" value="Genomic_DNA"/>
</dbReference>
<dbReference type="AlphaFoldDB" id="A0AAW8LCE2"/>
<comment type="caution">
    <text evidence="2">The sequence shown here is derived from an EMBL/GenBank/DDBJ whole genome shotgun (WGS) entry which is preliminary data.</text>
</comment>
<dbReference type="InterPro" id="IPR026866">
    <property type="entry name" value="CR006_AAA"/>
</dbReference>
<dbReference type="Pfam" id="PF13166">
    <property type="entry name" value="AAA_13"/>
    <property type="match status" value="1"/>
</dbReference>
<sequence length="404" mass="47021">MNNKRSVKKYKTMNRIVDLFRSDLQSKDYILLYAYNGTGKTRLSMEFKNKGKMIGVRNGTGKGDTLYFNAFTEDLFTWDNDLEDDTNRKLCLNKDSKFFNVFDEEIDLENKIRAHLIKYADFDFKIQYEPVKGEEVRTVSFSRNEIYKPNNSSELSTRTVDNIKISRGEENLFIWCTFLAICELAIDGQEGYDWVSYIYIDDPISSLDENNVIAIASDLALLLREAQDNVKVLISTHHGLFFNIMTNELKKHNHKCYFLYKNKHTNEYQLQTTGDTPFFYHVAMLKELHEAAHAIPSKLYTYHFNILRSIMEKTASFFGAEDFSFCMKYIDNEKLFSRALNLMSHGQYSVYEPRKMLPDNQKLFKDILDAFLENYPFQLPTLGEAVQPATSTSTQTATPQEIQS</sequence>
<protein>
    <submittedName>
        <fullName evidence="2">Wobble nucleotide-excising tRNase</fullName>
    </submittedName>
</protein>
<organism evidence="2 3">
    <name type="scientific">Acinetobacter lwoffii</name>
    <dbReference type="NCBI Taxonomy" id="28090"/>
    <lineage>
        <taxon>Bacteria</taxon>
        <taxon>Pseudomonadati</taxon>
        <taxon>Pseudomonadota</taxon>
        <taxon>Gammaproteobacteria</taxon>
        <taxon>Moraxellales</taxon>
        <taxon>Moraxellaceae</taxon>
        <taxon>Acinetobacter</taxon>
    </lineage>
</organism>
<evidence type="ECO:0000259" key="1">
    <source>
        <dbReference type="Pfam" id="PF13166"/>
    </source>
</evidence>
<dbReference type="Proteomes" id="UP001262767">
    <property type="component" value="Unassembled WGS sequence"/>
</dbReference>
<feature type="domain" description="Protein CR006 P-loop" evidence="1">
    <location>
        <begin position="162"/>
        <end position="347"/>
    </location>
</feature>
<dbReference type="InterPro" id="IPR027417">
    <property type="entry name" value="P-loop_NTPase"/>
</dbReference>
<gene>
    <name evidence="2" type="ORF">J2X86_002364</name>
</gene>
<accession>A0AAW8LCE2</accession>
<proteinExistence type="predicted"/>
<reference evidence="2" key="1">
    <citation type="submission" date="2023-07" db="EMBL/GenBank/DDBJ databases">
        <title>Sorghum-associated microbial communities from plants grown in Nebraska, USA.</title>
        <authorList>
            <person name="Schachtman D."/>
        </authorList>
    </citation>
    <scope>NUCLEOTIDE SEQUENCE</scope>
    <source>
        <strain evidence="2">BE44</strain>
    </source>
</reference>
<evidence type="ECO:0000313" key="2">
    <source>
        <dbReference type="EMBL" id="MDR6630310.1"/>
    </source>
</evidence>
<evidence type="ECO:0000313" key="3">
    <source>
        <dbReference type="Proteomes" id="UP001262767"/>
    </source>
</evidence>
<dbReference type="RefSeq" id="WP_310077789.1">
    <property type="nucleotide sequence ID" value="NZ_JAVDSC010000011.1"/>
</dbReference>